<name>K6VMB9_9MICO</name>
<accession>K6VMB9</accession>
<evidence type="ECO:0000313" key="2">
    <source>
        <dbReference type="EMBL" id="GAB76495.1"/>
    </source>
</evidence>
<keyword evidence="3" id="KW-1185">Reference proteome</keyword>
<dbReference type="EMBL" id="BAGZ01000001">
    <property type="protein sequence ID" value="GAB76495.1"/>
    <property type="molecule type" value="Genomic_DNA"/>
</dbReference>
<feature type="region of interest" description="Disordered" evidence="1">
    <location>
        <begin position="29"/>
        <end position="59"/>
    </location>
</feature>
<reference evidence="2 3" key="1">
    <citation type="submission" date="2012-08" db="EMBL/GenBank/DDBJ databases">
        <title>Whole genome shotgun sequence of Austwickia chelonae NBRC 105200.</title>
        <authorList>
            <person name="Yoshida I."/>
            <person name="Hosoyama A."/>
            <person name="Tsuchikane K."/>
            <person name="Katsumata H."/>
            <person name="Ando Y."/>
            <person name="Ohji S."/>
            <person name="Hamada M."/>
            <person name="Tamura T."/>
            <person name="Yamazoe A."/>
            <person name="Yamazaki S."/>
            <person name="Fujita N."/>
        </authorList>
    </citation>
    <scope>NUCLEOTIDE SEQUENCE [LARGE SCALE GENOMIC DNA]</scope>
    <source>
        <strain evidence="2 3">NBRC 105200</strain>
    </source>
</reference>
<gene>
    <name evidence="2" type="ORF">AUCHE_01_00570</name>
</gene>
<sequence>MGSTHTGSCPWPPELDTIIATDVIDMADRLPVEADSSGPSHDPDDCLSDQGTPPALNGG</sequence>
<comment type="caution">
    <text evidence="2">The sequence shown here is derived from an EMBL/GenBank/DDBJ whole genome shotgun (WGS) entry which is preliminary data.</text>
</comment>
<protein>
    <submittedName>
        <fullName evidence="2">Uncharacterized protein</fullName>
    </submittedName>
</protein>
<evidence type="ECO:0000313" key="3">
    <source>
        <dbReference type="Proteomes" id="UP000008495"/>
    </source>
</evidence>
<proteinExistence type="predicted"/>
<organism evidence="2 3">
    <name type="scientific">Austwickia chelonae NBRC 105200</name>
    <dbReference type="NCBI Taxonomy" id="1184607"/>
    <lineage>
        <taxon>Bacteria</taxon>
        <taxon>Bacillati</taxon>
        <taxon>Actinomycetota</taxon>
        <taxon>Actinomycetes</taxon>
        <taxon>Micrococcales</taxon>
        <taxon>Dermatophilaceae</taxon>
        <taxon>Austwickia</taxon>
    </lineage>
</organism>
<evidence type="ECO:0000256" key="1">
    <source>
        <dbReference type="SAM" id="MobiDB-lite"/>
    </source>
</evidence>
<dbReference type="AlphaFoldDB" id="K6VMB9"/>
<dbReference type="Proteomes" id="UP000008495">
    <property type="component" value="Unassembled WGS sequence"/>
</dbReference>